<dbReference type="AlphaFoldDB" id="A0A7Y0FL07"/>
<name>A0A7Y0FL07_9BACT</name>
<gene>
    <name evidence="1" type="ORF">HHL22_03850</name>
</gene>
<accession>A0A7Y0FL07</accession>
<proteinExistence type="predicted"/>
<keyword evidence="2" id="KW-1185">Reference proteome</keyword>
<dbReference type="RefSeq" id="WP_169529638.1">
    <property type="nucleotide sequence ID" value="NZ_JABBGH010000001.1"/>
</dbReference>
<comment type="caution">
    <text evidence="1">The sequence shown here is derived from an EMBL/GenBank/DDBJ whole genome shotgun (WGS) entry which is preliminary data.</text>
</comment>
<dbReference type="Proteomes" id="UP000559626">
    <property type="component" value="Unassembled WGS sequence"/>
</dbReference>
<evidence type="ECO:0000313" key="2">
    <source>
        <dbReference type="Proteomes" id="UP000559626"/>
    </source>
</evidence>
<evidence type="ECO:0000313" key="1">
    <source>
        <dbReference type="EMBL" id="NML64332.1"/>
    </source>
</evidence>
<organism evidence="1 2">
    <name type="scientific">Hymenobacter polaris</name>
    <dbReference type="NCBI Taxonomy" id="2682546"/>
    <lineage>
        <taxon>Bacteria</taxon>
        <taxon>Pseudomonadati</taxon>
        <taxon>Bacteroidota</taxon>
        <taxon>Cytophagia</taxon>
        <taxon>Cytophagales</taxon>
        <taxon>Hymenobacteraceae</taxon>
        <taxon>Hymenobacter</taxon>
    </lineage>
</organism>
<sequence>MSLDTYSPAFLDLAYRPDLHQLTGRWQYSTTDAEMHQGYDALRRAALHYNCGNWLIDSRRCLNRCLSRLVWVTDRCLPQVQRELGTPLRIGFLVLPDYLNGLPASASVPVPDAAVRMTLFIDEGAAGSWLAQQQRELASR</sequence>
<dbReference type="EMBL" id="JABBGH010000001">
    <property type="protein sequence ID" value="NML64332.1"/>
    <property type="molecule type" value="Genomic_DNA"/>
</dbReference>
<reference evidence="1 2" key="1">
    <citation type="submission" date="2020-04" db="EMBL/GenBank/DDBJ databases">
        <title>Hymenobacter polaris sp. nov., isolated from Arctic soil.</title>
        <authorList>
            <person name="Dahal R.H."/>
        </authorList>
    </citation>
    <scope>NUCLEOTIDE SEQUENCE [LARGE SCALE GENOMIC DNA]</scope>
    <source>
        <strain evidence="1 2">RP-2-7</strain>
    </source>
</reference>
<protein>
    <submittedName>
        <fullName evidence="1">Uncharacterized protein</fullName>
    </submittedName>
</protein>